<keyword evidence="7 14" id="KW-0812">Transmembrane</keyword>
<dbReference type="PANTHER" id="PTHR12646:SF0">
    <property type="entry name" value="DOL-P-MAN:MAN(5)GLCNAC(2)-PP-DOL ALPHA-1,3-MANNOSYLTRANSFERASE"/>
    <property type="match status" value="1"/>
</dbReference>
<accession>A0A8H6VKQ1</accession>
<evidence type="ECO:0000256" key="5">
    <source>
        <dbReference type="ARBA" id="ARBA00022676"/>
    </source>
</evidence>
<dbReference type="Pfam" id="PF05208">
    <property type="entry name" value="ALG3"/>
    <property type="match status" value="1"/>
</dbReference>
<evidence type="ECO:0000256" key="10">
    <source>
        <dbReference type="ARBA" id="ARBA00023136"/>
    </source>
</evidence>
<evidence type="ECO:0000256" key="14">
    <source>
        <dbReference type="RuleBase" id="RU364047"/>
    </source>
</evidence>
<evidence type="ECO:0000256" key="9">
    <source>
        <dbReference type="ARBA" id="ARBA00022989"/>
    </source>
</evidence>
<reference evidence="15" key="1">
    <citation type="submission" date="2020-04" db="EMBL/GenBank/DDBJ databases">
        <title>Draft genome resource of the tomato pathogen Pseudocercospora fuligena.</title>
        <authorList>
            <person name="Zaccaron A."/>
        </authorList>
    </citation>
    <scope>NUCLEOTIDE SEQUENCE</scope>
    <source>
        <strain evidence="15">PF001</strain>
    </source>
</reference>
<evidence type="ECO:0000256" key="7">
    <source>
        <dbReference type="ARBA" id="ARBA00022692"/>
    </source>
</evidence>
<keyword evidence="16" id="KW-1185">Reference proteome</keyword>
<comment type="subcellular location">
    <subcellularLocation>
        <location evidence="1 14">Endoplasmic reticulum membrane</location>
        <topology evidence="1 14">Multi-pass membrane protein</topology>
    </subcellularLocation>
</comment>
<evidence type="ECO:0000256" key="13">
    <source>
        <dbReference type="ARBA" id="ARBA00093457"/>
    </source>
</evidence>
<dbReference type="UniPathway" id="UPA00378"/>
<comment type="pathway">
    <text evidence="2 14">Protein modification; protein glycosylation.</text>
</comment>
<evidence type="ECO:0000313" key="15">
    <source>
        <dbReference type="EMBL" id="KAF7193932.1"/>
    </source>
</evidence>
<dbReference type="AlphaFoldDB" id="A0A8H6VKQ1"/>
<evidence type="ECO:0000256" key="12">
    <source>
        <dbReference type="ARBA" id="ARBA00049506"/>
    </source>
</evidence>
<evidence type="ECO:0000256" key="1">
    <source>
        <dbReference type="ARBA" id="ARBA00004477"/>
    </source>
</evidence>
<keyword evidence="8 14" id="KW-0256">Endoplasmic reticulum</keyword>
<organism evidence="15 16">
    <name type="scientific">Pseudocercospora fuligena</name>
    <dbReference type="NCBI Taxonomy" id="685502"/>
    <lineage>
        <taxon>Eukaryota</taxon>
        <taxon>Fungi</taxon>
        <taxon>Dikarya</taxon>
        <taxon>Ascomycota</taxon>
        <taxon>Pezizomycotina</taxon>
        <taxon>Dothideomycetes</taxon>
        <taxon>Dothideomycetidae</taxon>
        <taxon>Mycosphaerellales</taxon>
        <taxon>Mycosphaerellaceae</taxon>
        <taxon>Pseudocercospora</taxon>
    </lineage>
</organism>
<evidence type="ECO:0000256" key="11">
    <source>
        <dbReference type="ARBA" id="ARBA00044743"/>
    </source>
</evidence>
<dbReference type="InterPro" id="IPR007873">
    <property type="entry name" value="Glycosyltransferase_ALG3"/>
</dbReference>
<dbReference type="EMBL" id="JABCIY010000070">
    <property type="protein sequence ID" value="KAF7193932.1"/>
    <property type="molecule type" value="Genomic_DNA"/>
</dbReference>
<dbReference type="PANTHER" id="PTHR12646">
    <property type="entry name" value="NOT56 - RELATED"/>
    <property type="match status" value="1"/>
</dbReference>
<feature type="transmembrane region" description="Helical" evidence="14">
    <location>
        <begin position="145"/>
        <end position="165"/>
    </location>
</feature>
<keyword evidence="5 14" id="KW-0328">Glycosyltransferase</keyword>
<dbReference type="GO" id="GO:0005789">
    <property type="term" value="C:endoplasmic reticulum membrane"/>
    <property type="evidence" value="ECO:0007669"/>
    <property type="project" value="UniProtKB-SubCell"/>
</dbReference>
<evidence type="ECO:0000256" key="8">
    <source>
        <dbReference type="ARBA" id="ARBA00022824"/>
    </source>
</evidence>
<comment type="similarity">
    <text evidence="13">Belongs to the glycosyltransferase ALG3 family.</text>
</comment>
<keyword evidence="10 14" id="KW-0472">Membrane</keyword>
<feature type="transmembrane region" description="Helical" evidence="14">
    <location>
        <begin position="325"/>
        <end position="343"/>
    </location>
</feature>
<gene>
    <name evidence="15" type="ORF">HII31_04822</name>
</gene>
<keyword evidence="9 14" id="KW-1133">Transmembrane helix</keyword>
<dbReference type="EC" id="2.4.1.258" evidence="3 14"/>
<feature type="transmembrane region" description="Helical" evidence="14">
    <location>
        <begin position="260"/>
        <end position="289"/>
    </location>
</feature>
<protein>
    <recommendedName>
        <fullName evidence="4 14">Dol-P-Man:Man(5)GlcNAc(2)-PP-Dol alpha-1,3-mannosyltransferase</fullName>
        <ecNumber evidence="3 14">2.4.1.258</ecNumber>
    </recommendedName>
    <alternativeName>
        <fullName evidence="14">Dol-P-Man-dependent alpha(1-3)-mannosyltransferase</fullName>
    </alternativeName>
</protein>
<dbReference type="OrthoDB" id="20028at2759"/>
<feature type="transmembrane region" description="Helical" evidence="14">
    <location>
        <begin position="20"/>
        <end position="40"/>
    </location>
</feature>
<feature type="transmembrane region" description="Helical" evidence="14">
    <location>
        <begin position="96"/>
        <end position="115"/>
    </location>
</feature>
<proteinExistence type="inferred from homology"/>
<sequence length="366" mass="41521">MNIVHQGWDIITNPKHTRWIAPLQILGDAALCALVVYAVPYTEIDWTTYMQQITLYLNGERNYSKISGSTGPLVYPAAHVYIYQALHNLTDSGENIFLAQILFAGLYLFTLWIVLQTYRQAGAPPYILPLLSLSRRVHSIFMLRMFNDCFAVLLAFPFIAGALTGGNTSAKDYFSRAFEFSRVFLYKWTVNWRFVGEERFYSKRFSYGLLAGHVSLLSTFIITRWLRPSNWSLPEAIGALLNPPPKEHSTRISKRVTPDFILTSILSAVIIGCLCARSLHYQFFVYIAWSTPYLLWKSGVHPVLIYIISSAQEYGWNVYPSTNQSSMIVVSCLALTVVATWLGTSSNPDSRKIGKQNGHIKHEHAE</sequence>
<dbReference type="Proteomes" id="UP000660729">
    <property type="component" value="Unassembled WGS sequence"/>
</dbReference>
<evidence type="ECO:0000313" key="16">
    <source>
        <dbReference type="Proteomes" id="UP000660729"/>
    </source>
</evidence>
<comment type="catalytic activity">
    <reaction evidence="12 14">
        <text>an alpha-D-Man-(1-&gt;2)-alpha-D-Man-(1-&gt;2)-alpha-D-Man-(1-&gt;3)-[alpha-D-Man-(1-&gt;6)]-beta-D-Man-(1-&gt;4)-beta-D-GlcNAc-(1-&gt;4)-alpha-D-GlcNAc-diphospho-di-trans,poly-cis-dolichol + a di-trans,poly-cis-dolichyl beta-D-mannosyl phosphate = an alpha-D-Man-(1-&gt;2)-alpha-D-Man-(1-&gt;2)-alpha-D-Man-(1-&gt;3)-[alpha-D-Man-(1-&gt;3)-alpha-D-Man-(1-&gt;6)]-beta-D-Man-(1-&gt;4)-beta-D-GlcNAc-(1-&gt;4)-alpha-D-GlcNAc-diphospho-di-trans,poly-cis-dolichol + a di-trans,poly-cis-dolichyl phosphate + H(+)</text>
        <dbReference type="Rhea" id="RHEA:29527"/>
        <dbReference type="Rhea" id="RHEA-COMP:19498"/>
        <dbReference type="Rhea" id="RHEA-COMP:19501"/>
        <dbReference type="Rhea" id="RHEA-COMP:19516"/>
        <dbReference type="Rhea" id="RHEA-COMP:19517"/>
        <dbReference type="ChEBI" id="CHEBI:15378"/>
        <dbReference type="ChEBI" id="CHEBI:57683"/>
        <dbReference type="ChEBI" id="CHEBI:58211"/>
        <dbReference type="ChEBI" id="CHEBI:132515"/>
        <dbReference type="ChEBI" id="CHEBI:132516"/>
        <dbReference type="EC" id="2.4.1.258"/>
    </reaction>
    <physiologicalReaction direction="left-to-right" evidence="12 14">
        <dbReference type="Rhea" id="RHEA:29528"/>
    </physiologicalReaction>
</comment>
<keyword evidence="6 14" id="KW-0808">Transferase</keyword>
<evidence type="ECO:0000256" key="3">
    <source>
        <dbReference type="ARBA" id="ARBA00011964"/>
    </source>
</evidence>
<evidence type="ECO:0000256" key="4">
    <source>
        <dbReference type="ARBA" id="ARBA00015561"/>
    </source>
</evidence>
<comment type="function">
    <text evidence="11 14">Dol-P-Man:Man(5)GlcNAc(2)-PP-Dol alpha-1,3-mannosyltransferase that operates in the biosynthetic pathway of dolichol-linked oligosaccharides, the glycan precursors employed in protein asparagine (N)-glycosylation. The assembly of dolichol-linked oligosaccharides begins on the cytosolic side of the endoplasmic reticulum membrane and finishes in its lumen. The sequential addition of sugars to dolichol pyrophosphate produces dolichol-linked oligosaccharides containing fourteen sugars, including two GlcNAcs, nine mannoses and three glucoses. Once assembled, the oligosaccharide is transferred from the lipid to nascent proteins by oligosaccharyltransferases. In the lumen of the endoplasmic reticulum, adds the first dolichyl beta-D-mannosyl phosphate derived mannose in an alpha-1,3 linkage to Man(5)GlcNAc(2)-PP-dolichol to produce Man(6)GlcNAc(2)-PP-dolichol.</text>
</comment>
<comment type="caution">
    <text evidence="15">The sequence shown here is derived from an EMBL/GenBank/DDBJ whole genome shotgun (WGS) entry which is preliminary data.</text>
</comment>
<evidence type="ECO:0000256" key="6">
    <source>
        <dbReference type="ARBA" id="ARBA00022679"/>
    </source>
</evidence>
<name>A0A8H6VKQ1_9PEZI</name>
<evidence type="ECO:0000256" key="2">
    <source>
        <dbReference type="ARBA" id="ARBA00004922"/>
    </source>
</evidence>
<dbReference type="GO" id="GO:0052925">
    <property type="term" value="F:dol-P-Man:Man(5)GlcNAc(2)-PP-Dol alpha-1,3-mannosyltransferase activity"/>
    <property type="evidence" value="ECO:0007669"/>
    <property type="project" value="UniProtKB-EC"/>
</dbReference>